<feature type="domain" description="FAD-binding" evidence="4">
    <location>
        <begin position="2"/>
        <end position="363"/>
    </location>
</feature>
<accession>A0ABY8K384</accession>
<dbReference type="Pfam" id="PF21274">
    <property type="entry name" value="Rng_hyd_C"/>
    <property type="match status" value="1"/>
</dbReference>
<sequence length="557" mass="58471">MSVLVVGGGPAGLSAALFLARAGVPVVLLDRRAGTSTLPRATHVTRRTAELLREAGLQDAVAEAGFEVVTGHDPRVDTEPERVLPRTVVAVRSLSELDGAQVLETGAEELAIPGPCPPYWCGQDRMEPLLREAAVREGADVRFGHELTGLTVREDEVLARVRRPDGGTDTLGARYLIAADGAHGTIADRVGIADTGLGTVASRTSIFFRADLSRLVKGRRFFMSMIENPEFTGAVMQLNGAHTWAAAVESRAVGEGPPDPGRCLSLVRAAIGDPGVAADLTGTLRWQARHKIAECYRRGPVFLVGDSAHLHPPAGGYGSNMGMQDAHNLAWKIAAVLRGWAAPGLLDTYDTERRPVGFATAQQTLLLDGVPSERLDGAVPCDPRLIIMGYRYHSTAVPGSEAAPDGAFPPEFDLSGAPGTRLPHLPVRLAHDPGAEPVSTLDLCGPTPDGSHLTLLATDDRWGCTAAGVAGELGVPVTAHTVLTDPASPADFARSCGTGPGGALLVRPDGFVAWRAESAEPPHDALRHQRLASVVRAIVSPLPDGAESPPLTLRSGP</sequence>
<dbReference type="InterPro" id="IPR050641">
    <property type="entry name" value="RIFMO-like"/>
</dbReference>
<evidence type="ECO:0000313" key="6">
    <source>
        <dbReference type="Proteomes" id="UP001216440"/>
    </source>
</evidence>
<organism evidence="5 6">
    <name type="scientific">Streptomyces cathayae</name>
    <dbReference type="NCBI Taxonomy" id="3031124"/>
    <lineage>
        <taxon>Bacteria</taxon>
        <taxon>Bacillati</taxon>
        <taxon>Actinomycetota</taxon>
        <taxon>Actinomycetes</taxon>
        <taxon>Kitasatosporales</taxon>
        <taxon>Streptomycetaceae</taxon>
        <taxon>Streptomyces</taxon>
    </lineage>
</organism>
<dbReference type="RefSeq" id="WP_279334082.1">
    <property type="nucleotide sequence ID" value="NZ_CP121682.1"/>
</dbReference>
<dbReference type="SUPFAM" id="SSF51905">
    <property type="entry name" value="FAD/NAD(P)-binding domain"/>
    <property type="match status" value="1"/>
</dbReference>
<evidence type="ECO:0000256" key="2">
    <source>
        <dbReference type="ARBA" id="ARBA00022630"/>
    </source>
</evidence>
<dbReference type="PANTHER" id="PTHR43004:SF19">
    <property type="entry name" value="BINDING MONOOXYGENASE, PUTATIVE (JCVI)-RELATED"/>
    <property type="match status" value="1"/>
</dbReference>
<gene>
    <name evidence="5" type="ORF">PYS65_12805</name>
</gene>
<protein>
    <submittedName>
        <fullName evidence="5">FAD-dependent oxidoreductase</fullName>
    </submittedName>
</protein>
<dbReference type="EMBL" id="CP121682">
    <property type="protein sequence ID" value="WGD40963.1"/>
    <property type="molecule type" value="Genomic_DNA"/>
</dbReference>
<name>A0ABY8K384_9ACTN</name>
<dbReference type="Pfam" id="PF01494">
    <property type="entry name" value="FAD_binding_3"/>
    <property type="match status" value="1"/>
</dbReference>
<dbReference type="PANTHER" id="PTHR43004">
    <property type="entry name" value="TRK SYSTEM POTASSIUM UPTAKE PROTEIN"/>
    <property type="match status" value="1"/>
</dbReference>
<evidence type="ECO:0000256" key="1">
    <source>
        <dbReference type="ARBA" id="ARBA00001974"/>
    </source>
</evidence>
<proteinExistence type="predicted"/>
<evidence type="ECO:0000259" key="4">
    <source>
        <dbReference type="Pfam" id="PF01494"/>
    </source>
</evidence>
<dbReference type="InterPro" id="IPR036188">
    <property type="entry name" value="FAD/NAD-bd_sf"/>
</dbReference>
<dbReference type="InterPro" id="IPR002938">
    <property type="entry name" value="FAD-bd"/>
</dbReference>
<dbReference type="PRINTS" id="PR00420">
    <property type="entry name" value="RNGMNOXGNASE"/>
</dbReference>
<keyword evidence="3" id="KW-0274">FAD</keyword>
<evidence type="ECO:0000256" key="3">
    <source>
        <dbReference type="ARBA" id="ARBA00022827"/>
    </source>
</evidence>
<keyword evidence="6" id="KW-1185">Reference proteome</keyword>
<dbReference type="Proteomes" id="UP001216440">
    <property type="component" value="Chromosome"/>
</dbReference>
<dbReference type="Gene3D" id="3.40.30.120">
    <property type="match status" value="1"/>
</dbReference>
<comment type="cofactor">
    <cofactor evidence="1">
        <name>FAD</name>
        <dbReference type="ChEBI" id="CHEBI:57692"/>
    </cofactor>
</comment>
<reference evidence="5 6" key="1">
    <citation type="submission" date="2023-03" db="EMBL/GenBank/DDBJ databases">
        <authorList>
            <person name="Mo P."/>
        </authorList>
    </citation>
    <scope>NUCLEOTIDE SEQUENCE [LARGE SCALE GENOMIC DNA]</scope>
    <source>
        <strain evidence="5 6">HUAS 5</strain>
    </source>
</reference>
<keyword evidence="2" id="KW-0285">Flavoprotein</keyword>
<evidence type="ECO:0000313" key="5">
    <source>
        <dbReference type="EMBL" id="WGD40963.1"/>
    </source>
</evidence>
<dbReference type="Gene3D" id="3.50.50.60">
    <property type="entry name" value="FAD/NAD(P)-binding domain"/>
    <property type="match status" value="1"/>
</dbReference>
<dbReference type="Gene3D" id="3.30.9.10">
    <property type="entry name" value="D-Amino Acid Oxidase, subunit A, domain 2"/>
    <property type="match status" value="1"/>
</dbReference>